<evidence type="ECO:0000256" key="1">
    <source>
        <dbReference type="SAM" id="Phobius"/>
    </source>
</evidence>
<dbReference type="SUPFAM" id="SSF48317">
    <property type="entry name" value="Acid phosphatase/Vanadium-dependent haloperoxidase"/>
    <property type="match status" value="1"/>
</dbReference>
<evidence type="ECO:0000259" key="2">
    <source>
        <dbReference type="SMART" id="SM00014"/>
    </source>
</evidence>
<dbReference type="KEGG" id="sflv:IC614_04680"/>
<accession>A0A7T2LMT0</accession>
<feature type="transmembrane region" description="Helical" evidence="1">
    <location>
        <begin position="148"/>
        <end position="169"/>
    </location>
</feature>
<feature type="domain" description="Phosphatidic acid phosphatase type 2/haloperoxidase" evidence="2">
    <location>
        <begin position="83"/>
        <end position="190"/>
    </location>
</feature>
<dbReference type="InterPro" id="IPR000326">
    <property type="entry name" value="PAP2/HPO"/>
</dbReference>
<dbReference type="RefSeq" id="WP_200972746.1">
    <property type="nucleotide sequence ID" value="NZ_CP065592.1"/>
</dbReference>
<dbReference type="PANTHER" id="PTHR14969">
    <property type="entry name" value="SPHINGOSINE-1-PHOSPHATE PHOSPHOHYDROLASE"/>
    <property type="match status" value="1"/>
</dbReference>
<feature type="transmembrane region" description="Helical" evidence="1">
    <location>
        <begin position="175"/>
        <end position="193"/>
    </location>
</feature>
<organism evidence="3 4">
    <name type="scientific">Allosphingosinicella flava</name>
    <dbReference type="NCBI Taxonomy" id="2771430"/>
    <lineage>
        <taxon>Bacteria</taxon>
        <taxon>Pseudomonadati</taxon>
        <taxon>Pseudomonadota</taxon>
        <taxon>Alphaproteobacteria</taxon>
        <taxon>Sphingomonadales</taxon>
        <taxon>Sphingomonadaceae</taxon>
        <taxon>Allosphingosinicella</taxon>
    </lineage>
</organism>
<gene>
    <name evidence="3" type="ORF">IC614_04680</name>
</gene>
<feature type="transmembrane region" description="Helical" evidence="1">
    <location>
        <begin position="82"/>
        <end position="102"/>
    </location>
</feature>
<evidence type="ECO:0000313" key="3">
    <source>
        <dbReference type="EMBL" id="QPQ55885.1"/>
    </source>
</evidence>
<keyword evidence="1" id="KW-0812">Transmembrane</keyword>
<keyword evidence="4" id="KW-1185">Reference proteome</keyword>
<feature type="transmembrane region" description="Helical" evidence="1">
    <location>
        <begin position="52"/>
        <end position="75"/>
    </location>
</feature>
<reference evidence="3 4" key="1">
    <citation type="submission" date="2020-11" db="EMBL/GenBank/DDBJ databases">
        <title>Genome seq and assembly of Sphingosinicella sp.</title>
        <authorList>
            <person name="Chhetri G."/>
        </authorList>
    </citation>
    <scope>NUCLEOTIDE SEQUENCE [LARGE SCALE GENOMIC DNA]</scope>
    <source>
        <strain evidence="3 4">UDD2</strain>
    </source>
</reference>
<dbReference type="InterPro" id="IPR036938">
    <property type="entry name" value="PAP2/HPO_sf"/>
</dbReference>
<dbReference type="PANTHER" id="PTHR14969:SF13">
    <property type="entry name" value="AT30094P"/>
    <property type="match status" value="1"/>
</dbReference>
<dbReference type="Gene3D" id="1.20.144.10">
    <property type="entry name" value="Phosphatidic acid phosphatase type 2/haloperoxidase"/>
    <property type="match status" value="1"/>
</dbReference>
<dbReference type="CDD" id="cd03392">
    <property type="entry name" value="PAP2_like_2"/>
    <property type="match status" value="1"/>
</dbReference>
<dbReference type="Proteomes" id="UP000594873">
    <property type="component" value="Chromosome"/>
</dbReference>
<keyword evidence="1" id="KW-0472">Membrane</keyword>
<proteinExistence type="predicted"/>
<keyword evidence="1" id="KW-1133">Transmembrane helix</keyword>
<name>A0A7T2LMT0_9SPHN</name>
<dbReference type="EMBL" id="CP065592">
    <property type="protein sequence ID" value="QPQ55885.1"/>
    <property type="molecule type" value="Genomic_DNA"/>
</dbReference>
<dbReference type="AlphaFoldDB" id="A0A7T2LMT0"/>
<feature type="transmembrane region" description="Helical" evidence="1">
    <location>
        <begin position="122"/>
        <end position="141"/>
    </location>
</feature>
<sequence length="202" mass="21278">MVSKRLSFLLAALTLLWVAMLVLGGVEAAGDRAVYLALHGGGHPWLTRLAEAATVLGGWAAVVPASLAGALYLTLRKRRRDAAILLAITFGGRAAVALQKIAVDRDRPVLADRLATVDSASFPSGHAANGLIVWLALALLLPRRRRPGWVAAALLLAFIIGLSRVVLGVHWPSDVAAGWSFGLAWTACLAALLRKDGVSRQG</sequence>
<dbReference type="SMART" id="SM00014">
    <property type="entry name" value="acidPPc"/>
    <property type="match status" value="1"/>
</dbReference>
<dbReference type="Pfam" id="PF01569">
    <property type="entry name" value="PAP2"/>
    <property type="match status" value="1"/>
</dbReference>
<protein>
    <submittedName>
        <fullName evidence="3">Phosphatase PAP2 family protein</fullName>
    </submittedName>
</protein>
<evidence type="ECO:0000313" key="4">
    <source>
        <dbReference type="Proteomes" id="UP000594873"/>
    </source>
</evidence>